<dbReference type="Proteomes" id="UP001620339">
    <property type="component" value="Unassembled WGS sequence"/>
</dbReference>
<name>A0ABW8J770_9GAMM</name>
<dbReference type="EMBL" id="JADIKK010000008">
    <property type="protein sequence ID" value="MFK2878136.1"/>
    <property type="molecule type" value="Genomic_DNA"/>
</dbReference>
<keyword evidence="2" id="KW-1185">Reference proteome</keyword>
<dbReference type="SUPFAM" id="SSF53756">
    <property type="entry name" value="UDP-Glycosyltransferase/glycogen phosphorylase"/>
    <property type="match status" value="1"/>
</dbReference>
<reference evidence="1 2" key="1">
    <citation type="submission" date="2020-10" db="EMBL/GenBank/DDBJ databases">
        <title>Phylogeny of dyella-like bacteria.</title>
        <authorList>
            <person name="Fu J."/>
        </authorList>
    </citation>
    <scope>NUCLEOTIDE SEQUENCE [LARGE SCALE GENOMIC DNA]</scope>
    <source>
        <strain evidence="1 2">KACC 19113</strain>
    </source>
</reference>
<evidence type="ECO:0000313" key="1">
    <source>
        <dbReference type="EMBL" id="MFK2878136.1"/>
    </source>
</evidence>
<organism evidence="1 2">
    <name type="scientific">Rhodanobacter hydrolyticus</name>
    <dbReference type="NCBI Taxonomy" id="2250595"/>
    <lineage>
        <taxon>Bacteria</taxon>
        <taxon>Pseudomonadati</taxon>
        <taxon>Pseudomonadota</taxon>
        <taxon>Gammaproteobacteria</taxon>
        <taxon>Lysobacterales</taxon>
        <taxon>Rhodanobacteraceae</taxon>
        <taxon>Rhodanobacter</taxon>
    </lineage>
</organism>
<dbReference type="Gene3D" id="3.40.50.2000">
    <property type="entry name" value="Glycogen Phosphorylase B"/>
    <property type="match status" value="1"/>
</dbReference>
<accession>A0ABW8J770</accession>
<evidence type="ECO:0000313" key="2">
    <source>
        <dbReference type="Proteomes" id="UP001620339"/>
    </source>
</evidence>
<dbReference type="Pfam" id="PF13692">
    <property type="entry name" value="Glyco_trans_1_4"/>
    <property type="match status" value="1"/>
</dbReference>
<sequence>MHRTVNLIVRDNGLGLSRDARLLAEALTAHGCQVEYTRLGEADERERWRHGHGWRARLAQWRHAWSRLRGRPRYDVNIMFEHLWPLHLPLARCNIALPNPEWFDARDQLHLRRIDHVWAKTRHAEQRFRELGCAVRWVGFASEDAAVPGHVQQRTFFHLAGGSRTKGSEELVALWLQHPEWPVLTLVRHGGLSEPATRPTNLQVVDEYLDLDRLRALQNTHAFHLCPSKTEGYGHYLCEAMSAGAITVTTDAEPMNELVQPDRGLLVAATAEGQQGLAMLYRFEPAAMERAVETCLRMDDAQRAVMARCARAWFVDNQAHFFARIGAALDVLSA</sequence>
<comment type="caution">
    <text evidence="1">The sequence shown here is derived from an EMBL/GenBank/DDBJ whole genome shotgun (WGS) entry which is preliminary data.</text>
</comment>
<proteinExistence type="predicted"/>
<dbReference type="RefSeq" id="WP_404614652.1">
    <property type="nucleotide sequence ID" value="NZ_JADIKK010000008.1"/>
</dbReference>
<protein>
    <submittedName>
        <fullName evidence="1">Glycosyltransferase</fullName>
    </submittedName>
</protein>
<gene>
    <name evidence="1" type="ORF">ISP25_13730</name>
</gene>